<dbReference type="GO" id="GO:0005737">
    <property type="term" value="C:cytoplasm"/>
    <property type="evidence" value="ECO:0007669"/>
    <property type="project" value="TreeGrafter"/>
</dbReference>
<dbReference type="OrthoDB" id="416786at2759"/>
<dbReference type="InterPro" id="IPR029063">
    <property type="entry name" value="SAM-dependent_MTases_sf"/>
</dbReference>
<dbReference type="InterPro" id="IPR009081">
    <property type="entry name" value="PP-bd_ACP"/>
</dbReference>
<dbReference type="InterPro" id="IPR006162">
    <property type="entry name" value="Ppantetheine_attach_site"/>
</dbReference>
<evidence type="ECO:0000256" key="2">
    <source>
        <dbReference type="ARBA" id="ARBA00022553"/>
    </source>
</evidence>
<dbReference type="InterPro" id="IPR023213">
    <property type="entry name" value="CAT-like_dom_sf"/>
</dbReference>
<sequence>MSSLAYQEPARRLEQLLYWHAAEQPDAPAIEDEGNVTDYKTALKHAQTIANGLLRAASENHVPLHQNPTVGISIQRGSNAIVAILGTLIAGCSYVPFTSDIGTERLENTLAISVIQIVLTDDITLHALVHTLDNAKTSTKPVLVNVQTLIASRTDHGTDISRSLTPSESSAAYTLFSSGTTGKPKGITVSHSSVLHYLDASKRIFKTNRFDRWLHAAPYTFDVSLEEIFVPLSAGACIVCQPQRGLDSLTGYLEFLSTSRITAVSMPTALWHRLSPHLIDSGDSLPSSLRLVVIGGEAARTDAYKQWDSVVKGRVELVNAYGPTECCISATFGTRFHLGDTTLNIGRPLSGLKAYIAERESNVLVPDGQIGRLLLSGPQLALGYLKDPKLTATKFFSNPFEEQLTPGYERVYDTGDLVVRKPTGDLSFCGRVDLQLQVRGQRVEAEGVESVLVSCASVMEASIIIVEEQGSEAMVAFLVARDGYTKETALSDAEKSCAVKLMAFEKPSQFVMLEALPLNTSGKVDKKALAVDWYKQKANAAHVSLSPLITDMEKSVAELWREALSLEPSVQLGRESNLNRLGGHSLTMITLTSKIYNRFNVRVTVPELMRHQRLLEMAGCLESRPAGFAEKQSAAHDADEIFDLTPSQEQLYLAQSKEPDSPFFNDGVAIEIQGSYNEKLLEQATRQIVHRHEALRCVLVNVGGTNKVQQRVLPLSDSLWENIWNYQLVHADHIDRVSADLFSVPLDLFSGPLIKIHLLQAKSSKGTLDGRTSVLIVQAHHICWDGFSDGIFLEELKTLYQDPFVTLKDPASSMVTLDSQPKPADASITELNDYLRNVPESVNIPTDLTPPQKKSYSRGGVLRFHLDAPLMRQAITSADRHITPTSLLLTLYAAVIRRFAGGQSDFALGIPMANRVTPESAGSIGFFVNMLPLRVQAEEEHRLFDLLEMVEAGLDTLRRNQDVLLADVYRRQQSSSSTHDRLLKFCFSFQDAPEGKLGDTCTFRRWPLHNGAARADLTCFTELCADGSISGEFEYDADLFDHETIGSISDSMSYLVQRVASHQAWEKKLGELALAEIQAKDLPAMGDEAVKRPKDLGAYFLQAVVTYGQKFAIVDEASNCSITYKELSQMARYLAHQIHHTASQTGAVLLLLQRSWEVPVSQIASALAGRPWISCDVSQPRERVIRIVDEAKPGCIITQRGIVTDLPHLSTYGAPIIYPVEHFNSAWDATYYDIPQVPRQANLAYIIYTSGSTGTPKGVAIEQQSFIQFLDHIRSWTARPEGPTVFNSILTSNTAFDGSLSQMYSALTTGGRLIITEHGGEQDGEYIAATLRKYEVNYLCTTTAAIRLWMSQASQSHPQFFGPRFRCLLLGGDELPPAFLSTIFARTGCPENIEVKNVYGPTEGTIFSSYGDYKVSDLSWLVTRRRSPINMTLPSANISIVGPDLRDLPRGAVGEIVIWGSCLAREYLNLPELNAAKFITRDNLRGWRTGDLGRLTSLGGGGYGRTFEILGRADSMRKVMGGFRVDLDEVRLAVASHTKVRECHVSTVDEEDEEGAKQTKVVAHVVLHQQQREQGDLETVSNWRTMFTGVNQSLDEYDNDEVDLGFDYRGWASSFDRSTIPKEDMEEWVSCTVNRIFNLDCFRGGKKPRVAEIGCGTGMILFRLADKVSSYYGTDLAESTVAQVQRHCRTMGYSHIRTDALPAHEFDSLLSEGEQFDLIICNSVAQYFPSLEYLDEVLRRARNRQAPCGVLFMGDIRHEGLKNHHAVTSAFSRGARTVSGLQESAAEILDKDKELQIDPSFFVDRCGSVDRIYQGIAMIEWRRGSALTEMTLFRYDAVLLVAKGAEEDETQLSSIRSVSWEKQHELSEMHSLLSTDTDIGVFQDVPNKRLQVSEHLSSFLDPTSAIAGHDPVSTMLDSGTTRSGWDPEAAVSQLQAEGYEGMIVPSPKSPIAFDLVIFRPSSLLRSAARKWVFRRLSEFHTSSSTTQQWSCRREVISQQIRRSLFMHLFHKVPHYMIPHYIISVNSIPLAGTGKVNYKLLPAPQPCDLLSGATSPQQNQEHDRPKNHNAKPDAAAVPEEILPLAREIAAIFTEVLGRCCSVQDDFFFSGGHSILAARAVQMLRSRLSGGLAVPFTALLAHPTPVALAARLADMCRWQDQAEDLPAPLVLLRPSVANVASSEERDGQENQGIIITDIIVMHPIGGGLMPMAGLVDALGMRLQGAARIIGLPWSSDSGSSSRELATNGEDEKGVSSSFPLTVEYLAARYADILADFISARSRARCSSKRPLHLLGWSFGGTLAYETGKRVKSMLIQKGKEEEANLQVILLDAPTLDAAVHEIDPCTLAAENYAEHFIDYIAERTRSRSVNAGSLSRREQPLETKTRLTAQTQIQSLTRLLRGSAVDEHTDLVALSRLVRKCYENTRGLPSWITDADLVESARGLQANLQALCGSSYRQPQAGGDKSEETNETTTVAVGDDDKRKLGVVQVQASHGLGTRLPDADLGWEAELQLHKGRVNWTRHVVDTGHDDMLSAVDIVAGHIASLELADG</sequence>
<dbReference type="PROSITE" id="PS50075">
    <property type="entry name" value="CARRIER"/>
    <property type="match status" value="2"/>
</dbReference>
<dbReference type="SUPFAM" id="SSF52777">
    <property type="entry name" value="CoA-dependent acyltransferases"/>
    <property type="match status" value="2"/>
</dbReference>
<dbReference type="PANTHER" id="PTHR45527:SF1">
    <property type="entry name" value="FATTY ACID SYNTHASE"/>
    <property type="match status" value="1"/>
</dbReference>
<dbReference type="SUPFAM" id="SSF56801">
    <property type="entry name" value="Acetyl-CoA synthetase-like"/>
    <property type="match status" value="2"/>
</dbReference>
<name>A0A3A2ZI90_9EURO</name>
<feature type="region of interest" description="Disordered" evidence="5">
    <location>
        <begin position="2050"/>
        <end position="2072"/>
    </location>
</feature>
<keyword evidence="8" id="KW-1185">Reference proteome</keyword>
<accession>A0A3A2ZI90</accession>
<dbReference type="InterPro" id="IPR020845">
    <property type="entry name" value="AMP-binding_CS"/>
</dbReference>
<keyword evidence="3" id="KW-0436">Ligase</keyword>
<feature type="domain" description="Carrier" evidence="6">
    <location>
        <begin position="547"/>
        <end position="625"/>
    </location>
</feature>
<keyword evidence="1" id="KW-0596">Phosphopantetheine</keyword>
<dbReference type="GO" id="GO:0044550">
    <property type="term" value="P:secondary metabolite biosynthetic process"/>
    <property type="evidence" value="ECO:0007669"/>
    <property type="project" value="TreeGrafter"/>
</dbReference>
<comment type="similarity">
    <text evidence="4">Belongs to the NRP synthetase family.</text>
</comment>
<dbReference type="InterPro" id="IPR036736">
    <property type="entry name" value="ACP-like_sf"/>
</dbReference>
<dbReference type="STRING" id="2070753.A0A3A2ZI90"/>
<evidence type="ECO:0000256" key="1">
    <source>
        <dbReference type="ARBA" id="ARBA00022450"/>
    </source>
</evidence>
<dbReference type="Proteomes" id="UP000266188">
    <property type="component" value="Unassembled WGS sequence"/>
</dbReference>
<organism evidence="7 8">
    <name type="scientific">Aspergillus sclerotialis</name>
    <dbReference type="NCBI Taxonomy" id="2070753"/>
    <lineage>
        <taxon>Eukaryota</taxon>
        <taxon>Fungi</taxon>
        <taxon>Dikarya</taxon>
        <taxon>Ascomycota</taxon>
        <taxon>Pezizomycotina</taxon>
        <taxon>Eurotiomycetes</taxon>
        <taxon>Eurotiomycetidae</taxon>
        <taxon>Eurotiales</taxon>
        <taxon>Aspergillaceae</taxon>
        <taxon>Aspergillus</taxon>
        <taxon>Aspergillus subgen. Polypaecilum</taxon>
    </lineage>
</organism>
<evidence type="ECO:0000259" key="6">
    <source>
        <dbReference type="PROSITE" id="PS50075"/>
    </source>
</evidence>
<comment type="caution">
    <text evidence="7">The sequence shown here is derived from an EMBL/GenBank/DDBJ whole genome shotgun (WGS) entry which is preliminary data.</text>
</comment>
<dbReference type="SUPFAM" id="SSF53335">
    <property type="entry name" value="S-adenosyl-L-methionine-dependent methyltransferases"/>
    <property type="match status" value="1"/>
</dbReference>
<dbReference type="Pfam" id="PF13193">
    <property type="entry name" value="AMP-binding_C"/>
    <property type="match status" value="1"/>
</dbReference>
<dbReference type="CDD" id="cd02440">
    <property type="entry name" value="AdoMet_MTases"/>
    <property type="match status" value="1"/>
</dbReference>
<dbReference type="SUPFAM" id="SSF53474">
    <property type="entry name" value="alpha/beta-Hydrolases"/>
    <property type="match status" value="1"/>
</dbReference>
<dbReference type="InterPro" id="IPR042099">
    <property type="entry name" value="ANL_N_sf"/>
</dbReference>
<dbReference type="InterPro" id="IPR025110">
    <property type="entry name" value="AMP-bd_C"/>
</dbReference>
<dbReference type="EMBL" id="MVGC01000142">
    <property type="protein sequence ID" value="RJE22969.1"/>
    <property type="molecule type" value="Genomic_DNA"/>
</dbReference>
<evidence type="ECO:0000256" key="4">
    <source>
        <dbReference type="ARBA" id="ARBA00029454"/>
    </source>
</evidence>
<dbReference type="Gene3D" id="3.40.50.12780">
    <property type="entry name" value="N-terminal domain of ligase-like"/>
    <property type="match status" value="2"/>
</dbReference>
<dbReference type="InterPro" id="IPR001242">
    <property type="entry name" value="Condensation_dom"/>
</dbReference>
<dbReference type="PANTHER" id="PTHR45527">
    <property type="entry name" value="NONRIBOSOMAL PEPTIDE SYNTHETASE"/>
    <property type="match status" value="1"/>
</dbReference>
<protein>
    <submittedName>
        <fullName evidence="7">Non-ribosomal peptide</fullName>
    </submittedName>
</protein>
<dbReference type="Pfam" id="PF00501">
    <property type="entry name" value="AMP-binding"/>
    <property type="match status" value="2"/>
</dbReference>
<evidence type="ECO:0000313" key="7">
    <source>
        <dbReference type="EMBL" id="RJE22969.1"/>
    </source>
</evidence>
<dbReference type="InterPro" id="IPR029058">
    <property type="entry name" value="AB_hydrolase_fold"/>
</dbReference>
<dbReference type="Gene3D" id="1.10.1200.10">
    <property type="entry name" value="ACP-like"/>
    <property type="match status" value="2"/>
</dbReference>
<dbReference type="PROSITE" id="PS00012">
    <property type="entry name" value="PHOSPHOPANTETHEINE"/>
    <property type="match status" value="1"/>
</dbReference>
<dbReference type="Gene3D" id="3.40.50.150">
    <property type="entry name" value="Vaccinia Virus protein VP39"/>
    <property type="match status" value="1"/>
</dbReference>
<dbReference type="Pfam" id="PF00668">
    <property type="entry name" value="Condensation"/>
    <property type="match status" value="1"/>
</dbReference>
<evidence type="ECO:0000313" key="8">
    <source>
        <dbReference type="Proteomes" id="UP000266188"/>
    </source>
</evidence>
<dbReference type="Pfam" id="PF13847">
    <property type="entry name" value="Methyltransf_31"/>
    <property type="match status" value="1"/>
</dbReference>
<dbReference type="PROSITE" id="PS00455">
    <property type="entry name" value="AMP_BINDING"/>
    <property type="match status" value="1"/>
</dbReference>
<proteinExistence type="inferred from homology"/>
<dbReference type="GO" id="GO:0016874">
    <property type="term" value="F:ligase activity"/>
    <property type="evidence" value="ECO:0007669"/>
    <property type="project" value="UniProtKB-KW"/>
</dbReference>
<evidence type="ECO:0000256" key="5">
    <source>
        <dbReference type="SAM" id="MobiDB-lite"/>
    </source>
</evidence>
<dbReference type="InterPro" id="IPR000873">
    <property type="entry name" value="AMP-dep_synth/lig_dom"/>
</dbReference>
<gene>
    <name evidence="7" type="ORF">PHISCL_04696</name>
</gene>
<dbReference type="Gene3D" id="3.30.300.30">
    <property type="match status" value="3"/>
</dbReference>
<dbReference type="GO" id="GO:0031177">
    <property type="term" value="F:phosphopantetheine binding"/>
    <property type="evidence" value="ECO:0007669"/>
    <property type="project" value="TreeGrafter"/>
</dbReference>
<reference evidence="8" key="1">
    <citation type="submission" date="2017-02" db="EMBL/GenBank/DDBJ databases">
        <authorList>
            <person name="Tafer H."/>
            <person name="Lopandic K."/>
        </authorList>
    </citation>
    <scope>NUCLEOTIDE SEQUENCE [LARGE SCALE GENOMIC DNA]</scope>
    <source>
        <strain evidence="8">CBS 366.77</strain>
    </source>
</reference>
<keyword evidence="2" id="KW-0597">Phosphoprotein</keyword>
<dbReference type="SUPFAM" id="SSF47336">
    <property type="entry name" value="ACP-like"/>
    <property type="match status" value="1"/>
</dbReference>
<feature type="domain" description="Carrier" evidence="6">
    <location>
        <begin position="2078"/>
        <end position="2154"/>
    </location>
</feature>
<dbReference type="GO" id="GO:0043041">
    <property type="term" value="P:amino acid activation for nonribosomal peptide biosynthetic process"/>
    <property type="evidence" value="ECO:0007669"/>
    <property type="project" value="TreeGrafter"/>
</dbReference>
<dbReference type="Gene3D" id="3.40.50.1820">
    <property type="entry name" value="alpha/beta hydrolase"/>
    <property type="match status" value="1"/>
</dbReference>
<dbReference type="InterPro" id="IPR045851">
    <property type="entry name" value="AMP-bd_C_sf"/>
</dbReference>
<evidence type="ECO:0000256" key="3">
    <source>
        <dbReference type="ARBA" id="ARBA00022598"/>
    </source>
</evidence>
<dbReference type="InterPro" id="IPR025714">
    <property type="entry name" value="Methyltranfer_dom"/>
</dbReference>
<dbReference type="Gene3D" id="3.30.559.30">
    <property type="entry name" value="Nonribosomal peptide synthetase, condensation domain"/>
    <property type="match status" value="1"/>
</dbReference>
<dbReference type="Pfam" id="PF00550">
    <property type="entry name" value="PP-binding"/>
    <property type="match status" value="2"/>
</dbReference>
<dbReference type="Gene3D" id="3.30.559.10">
    <property type="entry name" value="Chloramphenicol acetyltransferase-like domain"/>
    <property type="match status" value="1"/>
</dbReference>
<dbReference type="CDD" id="cd05930">
    <property type="entry name" value="A_NRPS"/>
    <property type="match status" value="1"/>
</dbReference>